<evidence type="ECO:0000313" key="5">
    <source>
        <dbReference type="Proteomes" id="UP000243297"/>
    </source>
</evidence>
<gene>
    <name evidence="4" type="ORF">SAMN02745191_2107</name>
</gene>
<dbReference type="STRING" id="118967.SAMN02745191_2107"/>
<dbReference type="InterPro" id="IPR001387">
    <property type="entry name" value="Cro/C1-type_HTH"/>
</dbReference>
<feature type="domain" description="HTH cro/C1-type" evidence="3">
    <location>
        <begin position="13"/>
        <end position="67"/>
    </location>
</feature>
<dbReference type="SMART" id="SM00530">
    <property type="entry name" value="HTH_XRE"/>
    <property type="match status" value="1"/>
</dbReference>
<evidence type="ECO:0000259" key="3">
    <source>
        <dbReference type="PROSITE" id="PS50943"/>
    </source>
</evidence>
<evidence type="ECO:0000256" key="2">
    <source>
        <dbReference type="SAM" id="Phobius"/>
    </source>
</evidence>
<dbReference type="OrthoDB" id="9812495at2"/>
<keyword evidence="2" id="KW-1133">Transmembrane helix</keyword>
<reference evidence="5" key="1">
    <citation type="submission" date="2017-02" db="EMBL/GenBank/DDBJ databases">
        <authorList>
            <person name="Varghese N."/>
            <person name="Submissions S."/>
        </authorList>
    </citation>
    <scope>NUCLEOTIDE SEQUENCE [LARGE SCALE GENOMIC DNA]</scope>
    <source>
        <strain evidence="5">ATCC 25662</strain>
    </source>
</reference>
<dbReference type="PANTHER" id="PTHR46558:SF11">
    <property type="entry name" value="HTH-TYPE TRANSCRIPTIONAL REGULATOR XRE"/>
    <property type="match status" value="1"/>
</dbReference>
<dbReference type="EMBL" id="FUWY01000007">
    <property type="protein sequence ID" value="SJZ93802.1"/>
    <property type="molecule type" value="Genomic_DNA"/>
</dbReference>
<feature type="transmembrane region" description="Helical" evidence="2">
    <location>
        <begin position="224"/>
        <end position="249"/>
    </location>
</feature>
<dbReference type="PANTHER" id="PTHR46558">
    <property type="entry name" value="TRACRIPTIONAL REGULATORY PROTEIN-RELATED-RELATED"/>
    <property type="match status" value="1"/>
</dbReference>
<name>A0A1T4PQE9_9FIRM</name>
<evidence type="ECO:0000313" key="4">
    <source>
        <dbReference type="EMBL" id="SJZ93802.1"/>
    </source>
</evidence>
<dbReference type="CDD" id="cd00093">
    <property type="entry name" value="HTH_XRE"/>
    <property type="match status" value="1"/>
</dbReference>
<feature type="transmembrane region" description="Helical" evidence="2">
    <location>
        <begin position="111"/>
        <end position="128"/>
    </location>
</feature>
<organism evidence="4 5">
    <name type="scientific">Anaerorhabdus furcosa</name>
    <dbReference type="NCBI Taxonomy" id="118967"/>
    <lineage>
        <taxon>Bacteria</taxon>
        <taxon>Bacillati</taxon>
        <taxon>Bacillota</taxon>
        <taxon>Erysipelotrichia</taxon>
        <taxon>Erysipelotrichales</taxon>
        <taxon>Erysipelotrichaceae</taxon>
        <taxon>Anaerorhabdus</taxon>
    </lineage>
</organism>
<dbReference type="InterPro" id="IPR010982">
    <property type="entry name" value="Lambda_DNA-bd_dom_sf"/>
</dbReference>
<dbReference type="Proteomes" id="UP000243297">
    <property type="component" value="Unassembled WGS sequence"/>
</dbReference>
<dbReference type="Gene3D" id="1.10.260.40">
    <property type="entry name" value="lambda repressor-like DNA-binding domains"/>
    <property type="match status" value="1"/>
</dbReference>
<dbReference type="SUPFAM" id="SSF47413">
    <property type="entry name" value="lambda repressor-like DNA-binding domains"/>
    <property type="match status" value="1"/>
</dbReference>
<keyword evidence="5" id="KW-1185">Reference proteome</keyword>
<keyword evidence="1" id="KW-0238">DNA-binding</keyword>
<protein>
    <submittedName>
        <fullName evidence="4">Helix-turn-helix domain-containing protein</fullName>
    </submittedName>
</protein>
<accession>A0A1T4PQE9</accession>
<feature type="transmembrane region" description="Helical" evidence="2">
    <location>
        <begin position="140"/>
        <end position="159"/>
    </location>
</feature>
<dbReference type="RefSeq" id="WP_078712505.1">
    <property type="nucleotide sequence ID" value="NZ_FUWY01000007.1"/>
</dbReference>
<keyword evidence="2" id="KW-0812">Transmembrane</keyword>
<proteinExistence type="predicted"/>
<keyword evidence="2" id="KW-0472">Membrane</keyword>
<feature type="transmembrane region" description="Helical" evidence="2">
    <location>
        <begin position="197"/>
        <end position="218"/>
    </location>
</feature>
<dbReference type="GO" id="GO:0003677">
    <property type="term" value="F:DNA binding"/>
    <property type="evidence" value="ECO:0007669"/>
    <property type="project" value="UniProtKB-KW"/>
</dbReference>
<dbReference type="PROSITE" id="PS50943">
    <property type="entry name" value="HTH_CROC1"/>
    <property type="match status" value="1"/>
</dbReference>
<dbReference type="AlphaFoldDB" id="A0A1T4PQE9"/>
<evidence type="ECO:0000256" key="1">
    <source>
        <dbReference type="ARBA" id="ARBA00023125"/>
    </source>
</evidence>
<dbReference type="Pfam" id="PF01381">
    <property type="entry name" value="HTH_3"/>
    <property type="match status" value="1"/>
</dbReference>
<sequence length="254" mass="29642">MNTINNQKFGEFLQELRKEKNLTQKDVAEHLGVSDKAVSKWERGLSFPDITLLEPIANFYNISLTELYHSEKIDMNDTLHVDEINTILHNSLEISNKENEFMDKRRTYRNILFLVSLVIMVMEITYLINNNYFPETLLKSRFPMMIVALLLLSYFTFFVKTKLPIYYDNNKISFYSQYGVRFHIAGLALNNNNWQKIIDTVCISTASYIIIAPIIIYLQSAYVLFNYSTLEAILGAYLIFTIVIPTYVVGKMYK</sequence>